<evidence type="ECO:0000313" key="2">
    <source>
        <dbReference type="EMBL" id="SNT08862.1"/>
    </source>
</evidence>
<sequence>MTETLAPALPDDVDGLVHAVLAAAAEHGLSIATAESCTGGLLASLLTDVEGFGRQFERGFVCYSEEAKEEQLAVAPDVIRRCGAVSGQVAVAMAEGALAASRADIAIAITGFAGPAGPGDEEGLVHFACLRRGHPTHQHEAHFGPVGRGAIRLASLRIALDMLAGAIRLTPG</sequence>
<accession>A0A239JTG3</accession>
<dbReference type="EMBL" id="FZOS01000039">
    <property type="protein sequence ID" value="SNT08862.1"/>
    <property type="molecule type" value="Genomic_DNA"/>
</dbReference>
<keyword evidence="3" id="KW-1185">Reference proteome</keyword>
<dbReference type="AlphaFoldDB" id="A0A239JTG3"/>
<dbReference type="RefSeq" id="WP_089221118.1">
    <property type="nucleotide sequence ID" value="NZ_FZOS01000039.1"/>
</dbReference>
<name>A0A239JTG3_9SPHN</name>
<dbReference type="NCBIfam" id="TIGR00199">
    <property type="entry name" value="PncC_domain"/>
    <property type="match status" value="1"/>
</dbReference>
<dbReference type="Pfam" id="PF02464">
    <property type="entry name" value="CinA"/>
    <property type="match status" value="1"/>
</dbReference>
<gene>
    <name evidence="2" type="ORF">SAMN06295912_1399</name>
</gene>
<proteinExistence type="predicted"/>
<dbReference type="Proteomes" id="UP000198281">
    <property type="component" value="Unassembled WGS sequence"/>
</dbReference>
<organism evidence="2 3">
    <name type="scientific">Edaphosphingomonas laterariae</name>
    <dbReference type="NCBI Taxonomy" id="861865"/>
    <lineage>
        <taxon>Bacteria</taxon>
        <taxon>Pseudomonadati</taxon>
        <taxon>Pseudomonadota</taxon>
        <taxon>Alphaproteobacteria</taxon>
        <taxon>Sphingomonadales</taxon>
        <taxon>Rhizorhabdaceae</taxon>
        <taxon>Edaphosphingomonas</taxon>
    </lineage>
</organism>
<evidence type="ECO:0000259" key="1">
    <source>
        <dbReference type="Pfam" id="PF02464"/>
    </source>
</evidence>
<dbReference type="InterPro" id="IPR036653">
    <property type="entry name" value="CinA-like_C"/>
</dbReference>
<evidence type="ECO:0000313" key="3">
    <source>
        <dbReference type="Proteomes" id="UP000198281"/>
    </source>
</evidence>
<dbReference type="OrthoDB" id="9801454at2"/>
<dbReference type="InterPro" id="IPR008136">
    <property type="entry name" value="CinA_C"/>
</dbReference>
<reference evidence="3" key="1">
    <citation type="submission" date="2017-06" db="EMBL/GenBank/DDBJ databases">
        <authorList>
            <person name="Varghese N."/>
            <person name="Submissions S."/>
        </authorList>
    </citation>
    <scope>NUCLEOTIDE SEQUENCE [LARGE SCALE GENOMIC DNA]</scope>
    <source>
        <strain evidence="3">LNB2</strain>
    </source>
</reference>
<dbReference type="SUPFAM" id="SSF142433">
    <property type="entry name" value="CinA-like"/>
    <property type="match status" value="1"/>
</dbReference>
<protein>
    <submittedName>
        <fullName evidence="2">Nicotinamide-nucleotide amidase</fullName>
    </submittedName>
</protein>
<dbReference type="Gene3D" id="3.90.950.20">
    <property type="entry name" value="CinA-like"/>
    <property type="match status" value="1"/>
</dbReference>
<feature type="domain" description="CinA C-terminal" evidence="1">
    <location>
        <begin position="16"/>
        <end position="164"/>
    </location>
</feature>